<name>A0A7Y6A2T6_9CELL</name>
<dbReference type="Proteomes" id="UP000565724">
    <property type="component" value="Unassembled WGS sequence"/>
</dbReference>
<gene>
    <name evidence="1" type="ORF">HP550_15800</name>
</gene>
<dbReference type="EMBL" id="JABMCI010000068">
    <property type="protein sequence ID" value="NUU18718.1"/>
    <property type="molecule type" value="Genomic_DNA"/>
</dbReference>
<keyword evidence="2" id="KW-1185">Reference proteome</keyword>
<protein>
    <recommendedName>
        <fullName evidence="3">Response regulatory domain-containing protein</fullName>
    </recommendedName>
</protein>
<evidence type="ECO:0008006" key="3">
    <source>
        <dbReference type="Google" id="ProtNLM"/>
    </source>
</evidence>
<evidence type="ECO:0000313" key="2">
    <source>
        <dbReference type="Proteomes" id="UP000565724"/>
    </source>
</evidence>
<reference evidence="1 2" key="1">
    <citation type="submission" date="2020-05" db="EMBL/GenBank/DDBJ databases">
        <title>Genome Sequencing of Type Strains.</title>
        <authorList>
            <person name="Lemaire J.F."/>
            <person name="Inderbitzin P."/>
            <person name="Gregorio O.A."/>
            <person name="Collins S.B."/>
            <person name="Wespe N."/>
            <person name="Knight-Connoni V."/>
        </authorList>
    </citation>
    <scope>NUCLEOTIDE SEQUENCE [LARGE SCALE GENOMIC DNA]</scope>
    <source>
        <strain evidence="1 2">ATCC 25174</strain>
    </source>
</reference>
<proteinExistence type="predicted"/>
<dbReference type="AlphaFoldDB" id="A0A7Y6A2T6"/>
<accession>A0A7Y6A2T6</accession>
<sequence>MRSIRIALAEMHHSLRRLVEAGIADEPDLVLVGSSSSEIALMLSARDADVVVASMRGAEPPAIAERLLDEYPDLGVVCIDVVGGQGLVYRLQPRATRLAAISPEAIAAAIRMAATEADHWKSDDLHR</sequence>
<evidence type="ECO:0000313" key="1">
    <source>
        <dbReference type="EMBL" id="NUU18718.1"/>
    </source>
</evidence>
<organism evidence="1 2">
    <name type="scientific">Cellulomonas humilata</name>
    <dbReference type="NCBI Taxonomy" id="144055"/>
    <lineage>
        <taxon>Bacteria</taxon>
        <taxon>Bacillati</taxon>
        <taxon>Actinomycetota</taxon>
        <taxon>Actinomycetes</taxon>
        <taxon>Micrococcales</taxon>
        <taxon>Cellulomonadaceae</taxon>
        <taxon>Cellulomonas</taxon>
    </lineage>
</organism>
<comment type="caution">
    <text evidence="1">The sequence shown here is derived from an EMBL/GenBank/DDBJ whole genome shotgun (WGS) entry which is preliminary data.</text>
</comment>
<dbReference type="RefSeq" id="WP_175348639.1">
    <property type="nucleotide sequence ID" value="NZ_JABMCI010000068.1"/>
</dbReference>